<proteinExistence type="predicted"/>
<comment type="caution">
    <text evidence="2">The sequence shown here is derived from an EMBL/GenBank/DDBJ whole genome shotgun (WGS) entry which is preliminary data.</text>
</comment>
<organism evidence="2 3">
    <name type="scientific">Eumeta variegata</name>
    <name type="common">Bagworm moth</name>
    <name type="synonym">Eumeta japonica</name>
    <dbReference type="NCBI Taxonomy" id="151549"/>
    <lineage>
        <taxon>Eukaryota</taxon>
        <taxon>Metazoa</taxon>
        <taxon>Ecdysozoa</taxon>
        <taxon>Arthropoda</taxon>
        <taxon>Hexapoda</taxon>
        <taxon>Insecta</taxon>
        <taxon>Pterygota</taxon>
        <taxon>Neoptera</taxon>
        <taxon>Endopterygota</taxon>
        <taxon>Lepidoptera</taxon>
        <taxon>Glossata</taxon>
        <taxon>Ditrysia</taxon>
        <taxon>Tineoidea</taxon>
        <taxon>Psychidae</taxon>
        <taxon>Oiketicinae</taxon>
        <taxon>Eumeta</taxon>
    </lineage>
</organism>
<feature type="compositionally biased region" description="Basic and acidic residues" evidence="1">
    <location>
        <begin position="61"/>
        <end position="73"/>
    </location>
</feature>
<accession>A0A4C1VYE9</accession>
<name>A0A4C1VYE9_EUMVA</name>
<feature type="compositionally biased region" description="Low complexity" evidence="1">
    <location>
        <begin position="46"/>
        <end position="55"/>
    </location>
</feature>
<dbReference type="AlphaFoldDB" id="A0A4C1VYE9"/>
<reference evidence="2 3" key="1">
    <citation type="journal article" date="2019" name="Commun. Biol.">
        <title>The bagworm genome reveals a unique fibroin gene that provides high tensile strength.</title>
        <authorList>
            <person name="Kono N."/>
            <person name="Nakamura H."/>
            <person name="Ohtoshi R."/>
            <person name="Tomita M."/>
            <person name="Numata K."/>
            <person name="Arakawa K."/>
        </authorList>
    </citation>
    <scope>NUCLEOTIDE SEQUENCE [LARGE SCALE GENOMIC DNA]</scope>
</reference>
<evidence type="ECO:0000256" key="1">
    <source>
        <dbReference type="SAM" id="MobiDB-lite"/>
    </source>
</evidence>
<dbReference type="Proteomes" id="UP000299102">
    <property type="component" value="Unassembled WGS sequence"/>
</dbReference>
<evidence type="ECO:0000313" key="2">
    <source>
        <dbReference type="EMBL" id="GBP43630.1"/>
    </source>
</evidence>
<keyword evidence="3" id="KW-1185">Reference proteome</keyword>
<dbReference type="EMBL" id="BGZK01000439">
    <property type="protein sequence ID" value="GBP43630.1"/>
    <property type="molecule type" value="Genomic_DNA"/>
</dbReference>
<sequence>MALKHTRANGDTRERAGSAGVVAKKLKAKRAPRDGGLFVRGGAGRAGNRQNAGGARIPGKKMCEKRISDEGKGPARAARAARGGRRPRRQLCGVLCRDAFYVNMLNADVTFSDIGIRAVVEPRAI</sequence>
<feature type="region of interest" description="Disordered" evidence="1">
    <location>
        <begin position="1"/>
        <end position="86"/>
    </location>
</feature>
<gene>
    <name evidence="2" type="ORF">EVAR_32196_1</name>
</gene>
<protein>
    <submittedName>
        <fullName evidence="2">Uncharacterized protein</fullName>
    </submittedName>
</protein>
<evidence type="ECO:0000313" key="3">
    <source>
        <dbReference type="Proteomes" id="UP000299102"/>
    </source>
</evidence>